<dbReference type="CDD" id="cd16040">
    <property type="entry name" value="SPRY_PRY_SNTX"/>
    <property type="match status" value="1"/>
</dbReference>
<feature type="domain" description="B30.2/SPRY" evidence="8">
    <location>
        <begin position="1052"/>
        <end position="1242"/>
    </location>
</feature>
<evidence type="ECO:0000256" key="1">
    <source>
        <dbReference type="ARBA" id="ARBA00004496"/>
    </source>
</evidence>
<dbReference type="InterPro" id="IPR041075">
    <property type="entry name" value="NOD1/2_WH"/>
</dbReference>
<dbReference type="FunFam" id="3.80.10.10:FF:000100">
    <property type="entry name" value="Si:dkey-11n14.1"/>
    <property type="match status" value="1"/>
</dbReference>
<keyword evidence="5" id="KW-0547">Nucleotide-binding</keyword>
<feature type="region of interest" description="Disordered" evidence="7">
    <location>
        <begin position="44"/>
        <end position="164"/>
    </location>
</feature>
<evidence type="ECO:0000259" key="9">
    <source>
        <dbReference type="PROSITE" id="PS50837"/>
    </source>
</evidence>
<dbReference type="Pfam" id="PF17776">
    <property type="entry name" value="NLRC4_HD2"/>
    <property type="match status" value="1"/>
</dbReference>
<dbReference type="Proteomes" id="UP000693946">
    <property type="component" value="Unassembled WGS sequence"/>
</dbReference>
<evidence type="ECO:0000256" key="7">
    <source>
        <dbReference type="SAM" id="MobiDB-lite"/>
    </source>
</evidence>
<dbReference type="InterPro" id="IPR003877">
    <property type="entry name" value="SPRY_dom"/>
</dbReference>
<proteinExistence type="predicted"/>
<comment type="caution">
    <text evidence="10">The sequence shown here is derived from an EMBL/GenBank/DDBJ whole genome shotgun (WGS) entry which is preliminary data.</text>
</comment>
<evidence type="ECO:0000256" key="4">
    <source>
        <dbReference type="ARBA" id="ARBA00022737"/>
    </source>
</evidence>
<dbReference type="PANTHER" id="PTHR24106">
    <property type="entry name" value="NACHT, LRR AND CARD DOMAINS-CONTAINING"/>
    <property type="match status" value="1"/>
</dbReference>
<dbReference type="Pfam" id="PF17779">
    <property type="entry name" value="WHD_NOD2"/>
    <property type="match status" value="1"/>
</dbReference>
<dbReference type="EMBL" id="JAGKHQ010000381">
    <property type="protein sequence ID" value="KAG7468933.1"/>
    <property type="molecule type" value="Genomic_DNA"/>
</dbReference>
<dbReference type="SMART" id="SM00589">
    <property type="entry name" value="PRY"/>
    <property type="match status" value="1"/>
</dbReference>
<dbReference type="GO" id="GO:0005524">
    <property type="term" value="F:ATP binding"/>
    <property type="evidence" value="ECO:0007669"/>
    <property type="project" value="UniProtKB-KW"/>
</dbReference>
<keyword evidence="4" id="KW-0677">Repeat</keyword>
<name>A0AAV6PLK3_SOLSE</name>
<dbReference type="InterPro" id="IPR006574">
    <property type="entry name" value="PRY"/>
</dbReference>
<dbReference type="PROSITE" id="PS50188">
    <property type="entry name" value="B302_SPRY"/>
    <property type="match status" value="1"/>
</dbReference>
<evidence type="ECO:0000259" key="8">
    <source>
        <dbReference type="PROSITE" id="PS50188"/>
    </source>
</evidence>
<dbReference type="SMART" id="SM00449">
    <property type="entry name" value="SPRY"/>
    <property type="match status" value="1"/>
</dbReference>
<sequence>MSANSVVKKSLLADWPTLGQCGPPMLAELVMSEFYSPSRWRSAMNQIKDSEEEAPPSKTTLCEEHEGQRRIHQQRPDSAAPGPGPSCVSMKSDQSMDEPVTFKQEQRSDDGGIHQQGPDSAGPGPSCVSMKSDWSMDQPVTFKQEQRIQTQTHADPRHSGPSCVSMKRYRSIDRLISFKDGQKHGELIVDQQRTEVLSGQSVQQHGADLDSIFKLLEENIICFVKNELKKIHKVLDTDHTEVSESQREDEEQRSSREAFLKITEDFLRRMKQEKLADKIRAPACRRELKSNLKKKFQCLFEGVAKAGNPTLLNEIFTELYITEGGTGEVNEEHEVRQIERASWKPDRPETSIRQEDIFKASAGRDRLIRRVMTKGVAGIGKTVLTQKFTLDWAEDKSNQDVQLMFPFTFRELNVLKEKKFSLVELIHHFFTETKEAGICRFEDFKVVFIFDGLDECRLPLDFHNTEILTDVTVSTSVDVLLTNLIRGKLLPSARLWITTRPAAANQIPPDCVDMVTEVRGFTDPQKEDYFRKSFRDEEQARRIISHIQTSRSLHIMCHIPVFCWITATVLENMFETRDGGELPKTLTEMYIHFLVVQSKVKKVKYDGGAETDPHWSPKNRKMIKSLGKLAFQQLQKGNLIFYESDLTECGIDITAASVYSGVFTQIFKEERGLYQDKVFCFVHLSVQEFLAALHVHLTFITSGTNLLSEPTTSQWSRPFRKKPKLNHLHQSAVDEALLSPNGHLDLSLRFLLGLSLETNQKLLRGLLTQTGSGSQTNQETVEYIKKKISENLSAERSINLFHCLNELNHRSLVEEIQESLTSGRLSTKTLSPAQWSALVFILLSSGKDLEEFDLMKYSASEEALLKLLPVVKVSTKALLSGCNLSERSCEALSSVLSSVSSHLRHMDLSNNDLQDPGVKLLCDGLKSPHCSLETLSLSGCLVSEEGCSSLTSALNSNPSHLRELDLSNNDLQDPGVKLLCDGLKSPHCSLETLSLSGCLVSEEGCSSLTSALNSNPSHLRELDLSYNHPGDSGEKLLSAGLKSPHWRLDTLRMDHAGEQWLKPGLRKYSCELELDTNTMSRELKLSDDNRKVTHVTEYQSYPDHPDRFRFCPQLLCRPGLTGRCYWEVEWRGRVYISLSYRGIKRKGIGFDCLFGDNDQSWSLICSDDHGYSVRHCGTRTPIMSSVSHRVSVYVDCPAGTLSFYSVSSDSLIHLHTFRTTFTEPVYPGFRVCRGSSVSLCPL</sequence>
<dbReference type="AlphaFoldDB" id="A0AAV6PLK3"/>
<keyword evidence="6" id="KW-0067">ATP-binding</keyword>
<dbReference type="InterPro" id="IPR051261">
    <property type="entry name" value="NLR"/>
</dbReference>
<dbReference type="Pfam" id="PF14484">
    <property type="entry name" value="FISNA"/>
    <property type="match status" value="1"/>
</dbReference>
<protein>
    <submittedName>
        <fullName evidence="10">NLR family CARD domain-containing 3-like</fullName>
    </submittedName>
</protein>
<dbReference type="GO" id="GO:0005737">
    <property type="term" value="C:cytoplasm"/>
    <property type="evidence" value="ECO:0007669"/>
    <property type="project" value="UniProtKB-SubCell"/>
</dbReference>
<dbReference type="InterPro" id="IPR029495">
    <property type="entry name" value="NACHT-assoc"/>
</dbReference>
<accession>A0AAV6PLK3</accession>
<evidence type="ECO:0000256" key="2">
    <source>
        <dbReference type="ARBA" id="ARBA00022490"/>
    </source>
</evidence>
<dbReference type="SMART" id="SM01288">
    <property type="entry name" value="FISNA"/>
    <property type="match status" value="1"/>
</dbReference>
<reference evidence="10 11" key="1">
    <citation type="journal article" date="2021" name="Sci. Rep.">
        <title>Chromosome anchoring in Senegalese sole (Solea senegalensis) reveals sex-associated markers and genome rearrangements in flatfish.</title>
        <authorList>
            <person name="Guerrero-Cozar I."/>
            <person name="Gomez-Garrido J."/>
            <person name="Berbel C."/>
            <person name="Martinez-Blanch J.F."/>
            <person name="Alioto T."/>
            <person name="Claros M.G."/>
            <person name="Gagnaire P.A."/>
            <person name="Manchado M."/>
        </authorList>
    </citation>
    <scope>NUCLEOTIDE SEQUENCE [LARGE SCALE GENOMIC DNA]</scope>
    <source>
        <strain evidence="10">Sse05_10M</strain>
    </source>
</reference>
<comment type="subcellular location">
    <subcellularLocation>
        <location evidence="1">Cytoplasm</location>
    </subcellularLocation>
</comment>
<keyword evidence="3" id="KW-0433">Leucine-rich repeat</keyword>
<evidence type="ECO:0000313" key="11">
    <source>
        <dbReference type="Proteomes" id="UP000693946"/>
    </source>
</evidence>
<dbReference type="PROSITE" id="PS51450">
    <property type="entry name" value="LRR"/>
    <property type="match status" value="1"/>
</dbReference>
<dbReference type="SMART" id="SM00368">
    <property type="entry name" value="LRR_RI"/>
    <property type="match status" value="6"/>
</dbReference>
<evidence type="ECO:0000256" key="3">
    <source>
        <dbReference type="ARBA" id="ARBA00022614"/>
    </source>
</evidence>
<gene>
    <name evidence="10" type="ORF">JOB18_048863</name>
</gene>
<evidence type="ECO:0000256" key="6">
    <source>
        <dbReference type="ARBA" id="ARBA00022840"/>
    </source>
</evidence>
<dbReference type="PROSITE" id="PS50837">
    <property type="entry name" value="NACHT"/>
    <property type="match status" value="1"/>
</dbReference>
<dbReference type="FunFam" id="3.40.50.300:FF:001524">
    <property type="entry name" value="Si:dkey-126g1.7"/>
    <property type="match status" value="1"/>
</dbReference>
<organism evidence="10 11">
    <name type="scientific">Solea senegalensis</name>
    <name type="common">Senegalese sole</name>
    <dbReference type="NCBI Taxonomy" id="28829"/>
    <lineage>
        <taxon>Eukaryota</taxon>
        <taxon>Metazoa</taxon>
        <taxon>Chordata</taxon>
        <taxon>Craniata</taxon>
        <taxon>Vertebrata</taxon>
        <taxon>Euteleostomi</taxon>
        <taxon>Actinopterygii</taxon>
        <taxon>Neopterygii</taxon>
        <taxon>Teleostei</taxon>
        <taxon>Neoteleostei</taxon>
        <taxon>Acanthomorphata</taxon>
        <taxon>Carangaria</taxon>
        <taxon>Pleuronectiformes</taxon>
        <taxon>Pleuronectoidei</taxon>
        <taxon>Soleidae</taxon>
        <taxon>Solea</taxon>
    </lineage>
</organism>
<dbReference type="Pfam" id="PF13516">
    <property type="entry name" value="LRR_6"/>
    <property type="match status" value="3"/>
</dbReference>
<evidence type="ECO:0000256" key="5">
    <source>
        <dbReference type="ARBA" id="ARBA00022741"/>
    </source>
</evidence>
<feature type="domain" description="NACHT" evidence="9">
    <location>
        <begin position="369"/>
        <end position="503"/>
    </location>
</feature>
<dbReference type="InterPro" id="IPR007111">
    <property type="entry name" value="NACHT_NTPase"/>
</dbReference>
<feature type="compositionally biased region" description="Polar residues" evidence="7">
    <location>
        <begin position="141"/>
        <end position="153"/>
    </location>
</feature>
<dbReference type="Pfam" id="PF05729">
    <property type="entry name" value="NACHT"/>
    <property type="match status" value="1"/>
</dbReference>
<dbReference type="InterPro" id="IPR001870">
    <property type="entry name" value="B30.2/SPRY"/>
</dbReference>
<keyword evidence="11" id="KW-1185">Reference proteome</keyword>
<dbReference type="InterPro" id="IPR001611">
    <property type="entry name" value="Leu-rich_rpt"/>
</dbReference>
<keyword evidence="2" id="KW-0963">Cytoplasm</keyword>
<evidence type="ECO:0000313" key="10">
    <source>
        <dbReference type="EMBL" id="KAG7468933.1"/>
    </source>
</evidence>
<dbReference type="Pfam" id="PF13765">
    <property type="entry name" value="PRY"/>
    <property type="match status" value="1"/>
</dbReference>
<dbReference type="Pfam" id="PF00622">
    <property type="entry name" value="SPRY"/>
    <property type="match status" value="1"/>
</dbReference>
<dbReference type="InterPro" id="IPR041267">
    <property type="entry name" value="NLRP_HD2"/>
</dbReference>